<dbReference type="EMBL" id="CCYD01000524">
    <property type="protein sequence ID" value="CEG40931.1"/>
    <property type="molecule type" value="Genomic_DNA"/>
</dbReference>
<organism evidence="1 2">
    <name type="scientific">Plasmopara halstedii</name>
    <name type="common">Downy mildew of sunflower</name>
    <dbReference type="NCBI Taxonomy" id="4781"/>
    <lineage>
        <taxon>Eukaryota</taxon>
        <taxon>Sar</taxon>
        <taxon>Stramenopiles</taxon>
        <taxon>Oomycota</taxon>
        <taxon>Peronosporomycetes</taxon>
        <taxon>Peronosporales</taxon>
        <taxon>Peronosporaceae</taxon>
        <taxon>Plasmopara</taxon>
    </lineage>
</organism>
<keyword evidence="2" id="KW-1185">Reference proteome</keyword>
<evidence type="ECO:0000313" key="2">
    <source>
        <dbReference type="Proteomes" id="UP000054928"/>
    </source>
</evidence>
<reference evidence="2" key="1">
    <citation type="submission" date="2014-09" db="EMBL/GenBank/DDBJ databases">
        <authorList>
            <person name="Sharma Rahul"/>
            <person name="Thines Marco"/>
        </authorList>
    </citation>
    <scope>NUCLEOTIDE SEQUENCE [LARGE SCALE GENOMIC DNA]</scope>
</reference>
<name>A0A0N7L5A5_PLAHL</name>
<proteinExistence type="predicted"/>
<dbReference type="AlphaFoldDB" id="A0A0N7L5A5"/>
<dbReference type="GeneID" id="36406161"/>
<dbReference type="RefSeq" id="XP_024577300.1">
    <property type="nucleotide sequence ID" value="XM_024726643.1"/>
</dbReference>
<accession>A0A0N7L5A5</accession>
<evidence type="ECO:0000313" key="1">
    <source>
        <dbReference type="EMBL" id="CEG40931.1"/>
    </source>
</evidence>
<dbReference type="Proteomes" id="UP000054928">
    <property type="component" value="Unassembled WGS sequence"/>
</dbReference>
<sequence length="223" mass="25741">MVLPPPWLLPGSAKRSDLSDQKRPRRLGNLVEVASQTPTSFRSLDIPATSPDIRFDPGDDVVQQDDLRVVDVTVLIEKSRWRVVTRDAFRALENEILRDRSSAERHAEVAYRCADALNDLKHVVRRLPHLEDYRALSERLLAVKQANVSLHATVERLAPLEMNVVALCAQNQPLDQLLVDGPWDPLRCQRFRVQLRRIPVRLEQAHVKHRSSEHPFWKVQRIR</sequence>
<protein>
    <submittedName>
        <fullName evidence="1">Uncharacterized protein</fullName>
    </submittedName>
</protein>